<dbReference type="STRING" id="709839.TSA66_05855"/>
<proteinExistence type="predicted"/>
<dbReference type="AlphaFoldDB" id="A0A0C2BRP9"/>
<dbReference type="EMBL" id="JWJG01000028">
    <property type="protein sequence ID" value="KIF82754.1"/>
    <property type="molecule type" value="Genomic_DNA"/>
</dbReference>
<evidence type="ECO:0000259" key="1">
    <source>
        <dbReference type="Pfam" id="PF13340"/>
    </source>
</evidence>
<dbReference type="Proteomes" id="UP000031572">
    <property type="component" value="Unassembled WGS sequence"/>
</dbReference>
<feature type="domain" description="Insertion element IS402-like" evidence="1">
    <location>
        <begin position="11"/>
        <end position="74"/>
    </location>
</feature>
<dbReference type="PANTHER" id="PTHR30007:SF0">
    <property type="entry name" value="TRANSPOSASE"/>
    <property type="match status" value="1"/>
</dbReference>
<dbReference type="Pfam" id="PF13340">
    <property type="entry name" value="DUF4096"/>
    <property type="match status" value="1"/>
</dbReference>
<keyword evidence="4" id="KW-1185">Reference proteome</keyword>
<gene>
    <name evidence="2" type="ORF">TSA66_05855</name>
    <name evidence="3" type="ORF">TSA66_21070</name>
</gene>
<name>A0A0C2BRP9_9BURK</name>
<accession>A0A0C2BRP9</accession>
<dbReference type="InterPro" id="IPR025161">
    <property type="entry name" value="IS402-like_dom"/>
</dbReference>
<comment type="caution">
    <text evidence="3">The sequence shown here is derived from an EMBL/GenBank/DDBJ whole genome shotgun (WGS) entry which is preliminary data.</text>
</comment>
<organism evidence="3 4">
    <name type="scientific">Noviherbaspirillum autotrophicum</name>
    <dbReference type="NCBI Taxonomy" id="709839"/>
    <lineage>
        <taxon>Bacteria</taxon>
        <taxon>Pseudomonadati</taxon>
        <taxon>Pseudomonadota</taxon>
        <taxon>Betaproteobacteria</taxon>
        <taxon>Burkholderiales</taxon>
        <taxon>Oxalobacteraceae</taxon>
        <taxon>Noviherbaspirillum</taxon>
    </lineage>
</organism>
<evidence type="ECO:0000313" key="2">
    <source>
        <dbReference type="EMBL" id="KIF80447.1"/>
    </source>
</evidence>
<dbReference type="EMBL" id="JWJG01000028">
    <property type="protein sequence ID" value="KIF80447.1"/>
    <property type="molecule type" value="Genomic_DNA"/>
</dbReference>
<dbReference type="PANTHER" id="PTHR30007">
    <property type="entry name" value="PHP DOMAIN PROTEIN"/>
    <property type="match status" value="1"/>
</dbReference>
<protein>
    <submittedName>
        <fullName evidence="3">Transposase</fullName>
    </submittedName>
</protein>
<reference evidence="3 4" key="1">
    <citation type="submission" date="2014-12" db="EMBL/GenBank/DDBJ databases">
        <title>Denitrispirillum autotrophicum gen. nov., sp. nov., Denitrifying, Facultatively Autotrophic Bacteria Isolated from Rice Paddy Soil.</title>
        <authorList>
            <person name="Ishii S."/>
            <person name="Ashida N."/>
            <person name="Ohno H."/>
            <person name="Otsuka S."/>
            <person name="Yokota A."/>
            <person name="Senoo K."/>
        </authorList>
    </citation>
    <scope>NUCLEOTIDE SEQUENCE [LARGE SCALE GENOMIC DNA]</scope>
    <source>
        <strain evidence="3 4">TSA66</strain>
    </source>
</reference>
<evidence type="ECO:0000313" key="3">
    <source>
        <dbReference type="EMBL" id="KIF82754.1"/>
    </source>
</evidence>
<evidence type="ECO:0000313" key="4">
    <source>
        <dbReference type="Proteomes" id="UP000031572"/>
    </source>
</evidence>
<sequence length="127" mass="15017">MERKVYPSDVSREQFEVIRLMLEGAKHRTAPRKVDLYDVFCAILYLLKNGSTWRAIPGDFPGWNIVRYYFDHWTISTAADGTSLFEQALKKSGQARAYREWTHRKDELLHRRRAKREEHGYSAGQRL</sequence>